<proteinExistence type="predicted"/>
<comment type="caution">
    <text evidence="1">The sequence shown here is derived from an EMBL/GenBank/DDBJ whole genome shotgun (WGS) entry which is preliminary data.</text>
</comment>
<dbReference type="RefSeq" id="WP_138696524.1">
    <property type="nucleotide sequence ID" value="NZ_JBHSAZ010000052.1"/>
</dbReference>
<sequence>MAAALLITGTVGAGKTSVADAAGDALPEVRRRLTGRHAYDPQALGWHIDRAAESAGILETAQVEDYTVDATHGTPPQVAAQVVEGWRI</sequence>
<accession>A0A5S4FSY1</accession>
<dbReference type="OrthoDB" id="7889077at2"/>
<evidence type="ECO:0000313" key="2">
    <source>
        <dbReference type="Proteomes" id="UP000306628"/>
    </source>
</evidence>
<dbReference type="Proteomes" id="UP000306628">
    <property type="component" value="Unassembled WGS sequence"/>
</dbReference>
<dbReference type="EMBL" id="VCKX01000256">
    <property type="protein sequence ID" value="TMR23474.1"/>
    <property type="molecule type" value="Genomic_DNA"/>
</dbReference>
<keyword evidence="2" id="KW-1185">Reference proteome</keyword>
<gene>
    <name evidence="1" type="ORF">ETD85_47930</name>
</gene>
<dbReference type="AlphaFoldDB" id="A0A5S4FSY1"/>
<evidence type="ECO:0000313" key="1">
    <source>
        <dbReference type="EMBL" id="TMR23474.1"/>
    </source>
</evidence>
<name>A0A5S4FSY1_9ACTN</name>
<protein>
    <submittedName>
        <fullName evidence="1">Uncharacterized protein</fullName>
    </submittedName>
</protein>
<reference evidence="1 2" key="1">
    <citation type="submission" date="2019-05" db="EMBL/GenBank/DDBJ databases">
        <title>Draft genome sequence of Nonomuraea zeae DSM 100528.</title>
        <authorList>
            <person name="Saricaoglu S."/>
            <person name="Isik K."/>
        </authorList>
    </citation>
    <scope>NUCLEOTIDE SEQUENCE [LARGE SCALE GENOMIC DNA]</scope>
    <source>
        <strain evidence="1 2">DSM 100528</strain>
    </source>
</reference>
<organism evidence="1 2">
    <name type="scientific">Nonomuraea zeae</name>
    <dbReference type="NCBI Taxonomy" id="1642303"/>
    <lineage>
        <taxon>Bacteria</taxon>
        <taxon>Bacillati</taxon>
        <taxon>Actinomycetota</taxon>
        <taxon>Actinomycetes</taxon>
        <taxon>Streptosporangiales</taxon>
        <taxon>Streptosporangiaceae</taxon>
        <taxon>Nonomuraea</taxon>
    </lineage>
</organism>